<proteinExistence type="predicted"/>
<evidence type="ECO:0000256" key="4">
    <source>
        <dbReference type="ARBA" id="ARBA00023125"/>
    </source>
</evidence>
<name>A0A3A2ZWG9_9EURO</name>
<dbReference type="EMBL" id="MVGC01000232">
    <property type="protein sequence ID" value="RJE21381.1"/>
    <property type="molecule type" value="Genomic_DNA"/>
</dbReference>
<keyword evidence="4" id="KW-0238">DNA-binding</keyword>
<evidence type="ECO:0000256" key="7">
    <source>
        <dbReference type="SAM" id="MobiDB-lite"/>
    </source>
</evidence>
<dbReference type="PANTHER" id="PTHR31001:SF45">
    <property type="entry name" value="ZN(II)2CYS6 TRANSCRIPTION FACTOR (EUROFUNG)"/>
    <property type="match status" value="1"/>
</dbReference>
<evidence type="ECO:0000259" key="8">
    <source>
        <dbReference type="PROSITE" id="PS50048"/>
    </source>
</evidence>
<reference evidence="10" key="1">
    <citation type="submission" date="2017-02" db="EMBL/GenBank/DDBJ databases">
        <authorList>
            <person name="Tafer H."/>
            <person name="Lopandic K."/>
        </authorList>
    </citation>
    <scope>NUCLEOTIDE SEQUENCE [LARGE SCALE GENOMIC DNA]</scope>
    <source>
        <strain evidence="10">CBS 366.77</strain>
    </source>
</reference>
<evidence type="ECO:0000256" key="1">
    <source>
        <dbReference type="ARBA" id="ARBA00004123"/>
    </source>
</evidence>
<dbReference type="Pfam" id="PF04082">
    <property type="entry name" value="Fungal_trans"/>
    <property type="match status" value="1"/>
</dbReference>
<dbReference type="GO" id="GO:0008270">
    <property type="term" value="F:zinc ion binding"/>
    <property type="evidence" value="ECO:0007669"/>
    <property type="project" value="InterPro"/>
</dbReference>
<evidence type="ECO:0000313" key="9">
    <source>
        <dbReference type="EMBL" id="RJE21381.1"/>
    </source>
</evidence>
<gene>
    <name evidence="9" type="ORF">PHISCL_06285</name>
</gene>
<accession>A0A3A2ZWG9</accession>
<keyword evidence="2" id="KW-0479">Metal-binding</keyword>
<comment type="subcellular location">
    <subcellularLocation>
        <location evidence="1">Nucleus</location>
    </subcellularLocation>
</comment>
<keyword evidence="6" id="KW-0539">Nucleus</keyword>
<dbReference type="InterPro" id="IPR001138">
    <property type="entry name" value="Zn2Cys6_DnaBD"/>
</dbReference>
<dbReference type="CDD" id="cd12148">
    <property type="entry name" value="fungal_TF_MHR"/>
    <property type="match status" value="1"/>
</dbReference>
<feature type="domain" description="Zn(2)-C6 fungal-type" evidence="8">
    <location>
        <begin position="35"/>
        <end position="62"/>
    </location>
</feature>
<feature type="compositionally biased region" description="Polar residues" evidence="7">
    <location>
        <begin position="1"/>
        <end position="14"/>
    </location>
</feature>
<dbReference type="InterPro" id="IPR007219">
    <property type="entry name" value="XnlR_reg_dom"/>
</dbReference>
<dbReference type="AlphaFoldDB" id="A0A3A2ZWG9"/>
<dbReference type="Gene3D" id="4.10.240.10">
    <property type="entry name" value="Zn(2)-C6 fungal-type DNA-binding domain"/>
    <property type="match status" value="1"/>
</dbReference>
<dbReference type="SMART" id="SM00906">
    <property type="entry name" value="Fungal_trans"/>
    <property type="match status" value="1"/>
</dbReference>
<dbReference type="OrthoDB" id="2269373at2759"/>
<keyword evidence="3" id="KW-0805">Transcription regulation</keyword>
<comment type="caution">
    <text evidence="9">The sequence shown here is derived from an EMBL/GenBank/DDBJ whole genome shotgun (WGS) entry which is preliminary data.</text>
</comment>
<dbReference type="GO" id="GO:0005634">
    <property type="term" value="C:nucleus"/>
    <property type="evidence" value="ECO:0007669"/>
    <property type="project" value="UniProtKB-SubCell"/>
</dbReference>
<dbReference type="GO" id="GO:0003677">
    <property type="term" value="F:DNA binding"/>
    <property type="evidence" value="ECO:0007669"/>
    <property type="project" value="UniProtKB-KW"/>
</dbReference>
<dbReference type="InterPro" id="IPR036864">
    <property type="entry name" value="Zn2-C6_fun-type_DNA-bd_sf"/>
</dbReference>
<evidence type="ECO:0000256" key="5">
    <source>
        <dbReference type="ARBA" id="ARBA00023163"/>
    </source>
</evidence>
<dbReference type="InterPro" id="IPR050613">
    <property type="entry name" value="Sec_Metabolite_Reg"/>
</dbReference>
<organism evidence="9 10">
    <name type="scientific">Aspergillus sclerotialis</name>
    <dbReference type="NCBI Taxonomy" id="2070753"/>
    <lineage>
        <taxon>Eukaryota</taxon>
        <taxon>Fungi</taxon>
        <taxon>Dikarya</taxon>
        <taxon>Ascomycota</taxon>
        <taxon>Pezizomycotina</taxon>
        <taxon>Eurotiomycetes</taxon>
        <taxon>Eurotiomycetidae</taxon>
        <taxon>Eurotiales</taxon>
        <taxon>Aspergillaceae</taxon>
        <taxon>Aspergillus</taxon>
        <taxon>Aspergillus subgen. Polypaecilum</taxon>
    </lineage>
</organism>
<dbReference type="SUPFAM" id="SSF57701">
    <property type="entry name" value="Zn2/Cys6 DNA-binding domain"/>
    <property type="match status" value="1"/>
</dbReference>
<dbReference type="PANTHER" id="PTHR31001">
    <property type="entry name" value="UNCHARACTERIZED TRANSCRIPTIONAL REGULATORY PROTEIN"/>
    <property type="match status" value="1"/>
</dbReference>
<keyword evidence="10" id="KW-1185">Reference proteome</keyword>
<evidence type="ECO:0000256" key="2">
    <source>
        <dbReference type="ARBA" id="ARBA00022723"/>
    </source>
</evidence>
<dbReference type="Proteomes" id="UP000266188">
    <property type="component" value="Unassembled WGS sequence"/>
</dbReference>
<sequence>MSTAQPTAENQTSGIFPGDAAVSRVQPQKPQRVLACALCQQRKVKCDRKYPCSNCIKSRVECIPTQASRRRRRRFPERELLERLRKYEDLLRQNNIQFEPLHDSTGEKVPLNVESQSSNKERNKGLGWPSPLSTANSEGVYDPEWFWHSMNERIRDQQDDSDSSDDGNVREVVFKDAWAQLFKNNDHLLLGPTQTAVDLSTVHPEPVQIIRLWQLYLENVDPLLKVTHTPSLQGRIIEAASNVLNIDPILEALMFSLYCMAILSLTMDDCQSIFGSSKDDLLARYQFGCQQALLRCGFLRTSDRDCLTALYLYLVSVGPSTVPHSLSSMLGVAIRIALRMGVHNERSLAICTPLEAEMRRRLWWSLVLFDTRVGELANSKTTMLTPEWDCGVPLNVNDSDLRLEMKEPPQVLGVSTEALFTVLRSELGEFTRHTVFHLGFTCPSLKPLARHGADIEGIGLDNLEKTIESKYLEFCDEENPLHFMTIWTTRGHIAKCRFIEHCFKYPNPSTYQTEAQRDAVFSYAITMLECDTRLMTAPLTKGFRWLTRFYFPFPAYIRITQLIQRRPISEQADQAWEAMSNNFEARFYMPPVNKDPFFSIFSNIILQAWASCETAFKQTEETLVTPRIVQYIRQHFAQRAPTIQRPDVPQPDNGTTMVAGDFPMPTPNVLDQTTLSNNMEGQGCVPGMGWAEYPGIPGFILPEVDTNQIDWFAMNWDLANVSPDQLTGLPQFQ</sequence>
<dbReference type="STRING" id="2070753.A0A3A2ZWG9"/>
<feature type="region of interest" description="Disordered" evidence="7">
    <location>
        <begin position="1"/>
        <end position="20"/>
    </location>
</feature>
<dbReference type="CDD" id="cd00067">
    <property type="entry name" value="GAL4"/>
    <property type="match status" value="1"/>
</dbReference>
<dbReference type="Pfam" id="PF00172">
    <property type="entry name" value="Zn_clus"/>
    <property type="match status" value="1"/>
</dbReference>
<evidence type="ECO:0000256" key="6">
    <source>
        <dbReference type="ARBA" id="ARBA00023242"/>
    </source>
</evidence>
<dbReference type="SMART" id="SM00066">
    <property type="entry name" value="GAL4"/>
    <property type="match status" value="1"/>
</dbReference>
<protein>
    <submittedName>
        <fullName evidence="9">Transcription factor</fullName>
    </submittedName>
</protein>
<dbReference type="PROSITE" id="PS50048">
    <property type="entry name" value="ZN2_CY6_FUNGAL_2"/>
    <property type="match status" value="1"/>
</dbReference>
<dbReference type="GO" id="GO:0000981">
    <property type="term" value="F:DNA-binding transcription factor activity, RNA polymerase II-specific"/>
    <property type="evidence" value="ECO:0007669"/>
    <property type="project" value="InterPro"/>
</dbReference>
<keyword evidence="5" id="KW-0804">Transcription</keyword>
<feature type="region of interest" description="Disordered" evidence="7">
    <location>
        <begin position="101"/>
        <end position="135"/>
    </location>
</feature>
<dbReference type="GO" id="GO:0006351">
    <property type="term" value="P:DNA-templated transcription"/>
    <property type="evidence" value="ECO:0007669"/>
    <property type="project" value="InterPro"/>
</dbReference>
<evidence type="ECO:0000256" key="3">
    <source>
        <dbReference type="ARBA" id="ARBA00023015"/>
    </source>
</evidence>
<evidence type="ECO:0000313" key="10">
    <source>
        <dbReference type="Proteomes" id="UP000266188"/>
    </source>
</evidence>